<gene>
    <name evidence="5" type="ORF">HNQ51_002608</name>
</gene>
<dbReference type="GO" id="GO:0006935">
    <property type="term" value="P:chemotaxis"/>
    <property type="evidence" value="ECO:0007669"/>
    <property type="project" value="TreeGrafter"/>
</dbReference>
<keyword evidence="6" id="KW-1185">Reference proteome</keyword>
<comment type="caution">
    <text evidence="5">The sequence shown here is derived from an EMBL/GenBank/DDBJ whole genome shotgun (WGS) entry which is preliminary data.</text>
</comment>
<proteinExistence type="inferred from homology"/>
<dbReference type="Gene3D" id="1.10.287.950">
    <property type="entry name" value="Methyl-accepting chemotaxis protein"/>
    <property type="match status" value="1"/>
</dbReference>
<evidence type="ECO:0000259" key="4">
    <source>
        <dbReference type="PROSITE" id="PS50111"/>
    </source>
</evidence>
<dbReference type="GO" id="GO:0005886">
    <property type="term" value="C:plasma membrane"/>
    <property type="evidence" value="ECO:0007669"/>
    <property type="project" value="TreeGrafter"/>
</dbReference>
<keyword evidence="3" id="KW-0472">Membrane</keyword>
<keyword evidence="5" id="KW-0675">Receptor</keyword>
<feature type="transmembrane region" description="Helical" evidence="3">
    <location>
        <begin position="321"/>
        <end position="346"/>
    </location>
</feature>
<dbReference type="GO" id="GO:0007165">
    <property type="term" value="P:signal transduction"/>
    <property type="evidence" value="ECO:0007669"/>
    <property type="project" value="UniProtKB-KW"/>
</dbReference>
<dbReference type="PANTHER" id="PTHR43531:SF16">
    <property type="entry name" value="METHYL-ACCEPTING CHEMOTAXIS PROTEIN II"/>
    <property type="match status" value="1"/>
</dbReference>
<dbReference type="EMBL" id="JACHHO010000004">
    <property type="protein sequence ID" value="MBB5205289.1"/>
    <property type="molecule type" value="Genomic_DNA"/>
</dbReference>
<keyword evidence="2" id="KW-0807">Transducer</keyword>
<reference evidence="5 6" key="1">
    <citation type="submission" date="2020-08" db="EMBL/GenBank/DDBJ databases">
        <title>Genomic Encyclopedia of Type Strains, Phase IV (KMG-IV): sequencing the most valuable type-strain genomes for metagenomic binning, comparative biology and taxonomic classification.</title>
        <authorList>
            <person name="Goeker M."/>
        </authorList>
    </citation>
    <scope>NUCLEOTIDE SEQUENCE [LARGE SCALE GENOMIC DNA]</scope>
    <source>
        <strain evidence="5 6">DSM 23958</strain>
    </source>
</reference>
<protein>
    <submittedName>
        <fullName evidence="5">Methyl-accepting chemotaxis protein-1 (Serine sensor receptor)</fullName>
    </submittedName>
</protein>
<feature type="domain" description="Methyl-accepting transducer" evidence="4">
    <location>
        <begin position="401"/>
        <end position="630"/>
    </location>
</feature>
<dbReference type="Pfam" id="PF00015">
    <property type="entry name" value="MCPsignal"/>
    <property type="match status" value="1"/>
</dbReference>
<evidence type="ECO:0000313" key="5">
    <source>
        <dbReference type="EMBL" id="MBB5205289.1"/>
    </source>
</evidence>
<keyword evidence="3" id="KW-1133">Transmembrane helix</keyword>
<dbReference type="PANTHER" id="PTHR43531">
    <property type="entry name" value="PROTEIN ICFG"/>
    <property type="match status" value="1"/>
</dbReference>
<dbReference type="InterPro" id="IPR051310">
    <property type="entry name" value="MCP_chemotaxis"/>
</dbReference>
<comment type="similarity">
    <text evidence="1">Belongs to the methyl-accepting chemotaxis (MCP) protein family.</text>
</comment>
<dbReference type="RefSeq" id="WP_175423617.1">
    <property type="nucleotide sequence ID" value="NZ_CP040709.1"/>
</dbReference>
<feature type="transmembrane region" description="Helical" evidence="3">
    <location>
        <begin position="21"/>
        <end position="41"/>
    </location>
</feature>
<dbReference type="CDD" id="cd11386">
    <property type="entry name" value="MCP_signal"/>
    <property type="match status" value="1"/>
</dbReference>
<dbReference type="GO" id="GO:0004888">
    <property type="term" value="F:transmembrane signaling receptor activity"/>
    <property type="evidence" value="ECO:0007669"/>
    <property type="project" value="TreeGrafter"/>
</dbReference>
<dbReference type="SMART" id="SM00283">
    <property type="entry name" value="MA"/>
    <property type="match status" value="1"/>
</dbReference>
<dbReference type="SUPFAM" id="SSF58104">
    <property type="entry name" value="Methyl-accepting chemotaxis protein (MCP) signaling domain"/>
    <property type="match status" value="1"/>
</dbReference>
<sequence>MLKTFLRPSVALMRALPLAQKFAIVCLAALVPLFYLLYTVVSDRHGVYEFTEREVKGIAAIKAFDGAYVPVMGWRGAFAGSVAGQDGAAARRDGYVAEAEKELVGFETYLKDSGDPLALAPEFTKLRQKWAAVRAGTPKNALEAFEQADAMVAAVRGFIEYIANNSNLALDPDVDTYALMLAYTSEVPRLMDALARVRSVGRFLADGKIADDPEMFMALHNADALLDEYLERAGAVYAQAKQANPEALSALRPEILEHVEAKVVSRIDSEFAWGAAPKADGSEWGKTVNAVLHEIEELHDQGGDLLQALLHVREAKLQSQIWTALGLAFAFMAVAAYLLAGFYTAAQSSFSALGRRIAKLGQGDFGSSAALEGRDELARSGNQLADAMGSLTLLVLQVRSTSEEISSSVAEIAAANQDLSERGLRLAAVVEETSASTTSLEQAVGDNMASAQEANELVQSTAQVAGRGGAVVEQAVKAMNDITASSRKIGDIIQVIDSIAFQTNILALNAAVEAARAGEQGRGFAVVASEVRALAQRSAAAAREIKGLIQDSIDNVTSGGAHVNEAGNTMTEMVTAIGRITELMADINLHSSEQAQQIRELGAAIREVDRTVQENAAMVEQTAATAAGLNDRAASLARAASQFRTDI</sequence>
<evidence type="ECO:0000256" key="2">
    <source>
        <dbReference type="PROSITE-ProRule" id="PRU00284"/>
    </source>
</evidence>
<dbReference type="AlphaFoldDB" id="A0A840SA59"/>
<dbReference type="InterPro" id="IPR004089">
    <property type="entry name" value="MCPsignal_dom"/>
</dbReference>
<dbReference type="Proteomes" id="UP000554837">
    <property type="component" value="Unassembled WGS sequence"/>
</dbReference>
<accession>A0A840SA59</accession>
<name>A0A840SA59_9BURK</name>
<keyword evidence="3" id="KW-0812">Transmembrane</keyword>
<evidence type="ECO:0000256" key="1">
    <source>
        <dbReference type="ARBA" id="ARBA00029447"/>
    </source>
</evidence>
<evidence type="ECO:0000256" key="3">
    <source>
        <dbReference type="SAM" id="Phobius"/>
    </source>
</evidence>
<dbReference type="PROSITE" id="PS50111">
    <property type="entry name" value="CHEMOTAXIS_TRANSDUC_2"/>
    <property type="match status" value="1"/>
</dbReference>
<organism evidence="5 6">
    <name type="scientific">Inhella inkyongensis</name>
    <dbReference type="NCBI Taxonomy" id="392593"/>
    <lineage>
        <taxon>Bacteria</taxon>
        <taxon>Pseudomonadati</taxon>
        <taxon>Pseudomonadota</taxon>
        <taxon>Betaproteobacteria</taxon>
        <taxon>Burkholderiales</taxon>
        <taxon>Sphaerotilaceae</taxon>
        <taxon>Inhella</taxon>
    </lineage>
</organism>
<evidence type="ECO:0000313" key="6">
    <source>
        <dbReference type="Proteomes" id="UP000554837"/>
    </source>
</evidence>